<sequence>MTDKICQVTLPKILAIVRINTAEDGVKLLIEFTTIIVLQYLKLSAWYIYLLREFKSKNPIRKADKFNGWIFLHIIIQISFRGLPTSTTKPPRNKVIKMARKNQIHTSYIHDDSFIPSRTNNNSPNCYIIFYSMFYKKILDKEFPNLSPQKMAIKTGEMWNFLPNDLKNSFIEFANTERLLKNYSQQKQMVQRLVENPQHKSVLRVIFDDRCVHLNENSNKIPSDYDRIFDEYIDKNAYI</sequence>
<reference evidence="3 4" key="1">
    <citation type="submission" date="2016-04" db="EMBL/GenBank/DDBJ databases">
        <title>Genome analyses suggest a sexual origin of heterokaryosis in a supposedly ancient asexual fungus.</title>
        <authorList>
            <person name="Ropars J."/>
            <person name="Sedzielewska K."/>
            <person name="Noel J."/>
            <person name="Charron P."/>
            <person name="Farinelli L."/>
            <person name="Marton T."/>
            <person name="Kruger M."/>
            <person name="Pelin A."/>
            <person name="Brachmann A."/>
            <person name="Corradi N."/>
        </authorList>
    </citation>
    <scope>NUCLEOTIDE SEQUENCE [LARGE SCALE GENOMIC DNA]</scope>
    <source>
        <strain evidence="3 4">A5</strain>
    </source>
</reference>
<comment type="caution">
    <text evidence="3">The sequence shown here is derived from an EMBL/GenBank/DDBJ whole genome shotgun (WGS) entry which is preliminary data.</text>
</comment>
<dbReference type="Proteomes" id="UP000232722">
    <property type="component" value="Unassembled WGS sequence"/>
</dbReference>
<reference evidence="3 4" key="2">
    <citation type="submission" date="2017-09" db="EMBL/GenBank/DDBJ databases">
        <title>Extensive intraspecific genome diversity in a model arbuscular mycorrhizal fungus.</title>
        <authorList>
            <person name="Chen E.C."/>
            <person name="Morin E."/>
            <person name="Beaudet D."/>
            <person name="Noel J."/>
            <person name="Ndikumana S."/>
            <person name="Charron P."/>
            <person name="St-Onge C."/>
            <person name="Giorgi J."/>
            <person name="Grigoriev I.V."/>
            <person name="Roux C."/>
            <person name="Martin F.M."/>
            <person name="Corradi N."/>
        </authorList>
    </citation>
    <scope>NUCLEOTIDE SEQUENCE [LARGE SCALE GENOMIC DNA]</scope>
    <source>
        <strain evidence="3 4">A5</strain>
    </source>
</reference>
<dbReference type="Gene3D" id="1.10.30.10">
    <property type="entry name" value="High mobility group box domain"/>
    <property type="match status" value="1"/>
</dbReference>
<keyword evidence="1" id="KW-0472">Membrane</keyword>
<evidence type="ECO:0000259" key="2">
    <source>
        <dbReference type="Pfam" id="PF00505"/>
    </source>
</evidence>
<dbReference type="VEuPathDB" id="FungiDB:RhiirA1_396044"/>
<gene>
    <name evidence="3" type="ORF">RhiirA5_426867</name>
</gene>
<organism evidence="3 4">
    <name type="scientific">Rhizophagus irregularis</name>
    <dbReference type="NCBI Taxonomy" id="588596"/>
    <lineage>
        <taxon>Eukaryota</taxon>
        <taxon>Fungi</taxon>
        <taxon>Fungi incertae sedis</taxon>
        <taxon>Mucoromycota</taxon>
        <taxon>Glomeromycotina</taxon>
        <taxon>Glomeromycetes</taxon>
        <taxon>Glomerales</taxon>
        <taxon>Glomeraceae</taxon>
        <taxon>Rhizophagus</taxon>
    </lineage>
</organism>
<keyword evidence="1" id="KW-0812">Transmembrane</keyword>
<dbReference type="VEuPathDB" id="FungiDB:FUN_014432"/>
<dbReference type="AlphaFoldDB" id="A0A2N0P3F0"/>
<evidence type="ECO:0000256" key="1">
    <source>
        <dbReference type="SAM" id="Phobius"/>
    </source>
</evidence>
<evidence type="ECO:0000313" key="3">
    <source>
        <dbReference type="EMBL" id="PKC01344.1"/>
    </source>
</evidence>
<feature type="domain" description="HMG box" evidence="2">
    <location>
        <begin position="124"/>
        <end position="178"/>
    </location>
</feature>
<dbReference type="InterPro" id="IPR009071">
    <property type="entry name" value="HMG_box_dom"/>
</dbReference>
<keyword evidence="1" id="KW-1133">Transmembrane helix</keyword>
<proteinExistence type="predicted"/>
<feature type="transmembrane region" description="Helical" evidence="1">
    <location>
        <begin position="28"/>
        <end position="51"/>
    </location>
</feature>
<evidence type="ECO:0000313" key="4">
    <source>
        <dbReference type="Proteomes" id="UP000232722"/>
    </source>
</evidence>
<dbReference type="SUPFAM" id="SSF47095">
    <property type="entry name" value="HMG-box"/>
    <property type="match status" value="1"/>
</dbReference>
<accession>A0A2N0P3F0</accession>
<dbReference type="VEuPathDB" id="FungiDB:RhiirFUN_011608"/>
<dbReference type="Pfam" id="PF00505">
    <property type="entry name" value="HMG_box"/>
    <property type="match status" value="1"/>
</dbReference>
<name>A0A2N0P3F0_9GLOM</name>
<dbReference type="InterPro" id="IPR036910">
    <property type="entry name" value="HMG_box_dom_sf"/>
</dbReference>
<protein>
    <recommendedName>
        <fullName evidence="2">HMG box domain-containing protein</fullName>
    </recommendedName>
</protein>
<dbReference type="EMBL" id="LLXJ01001637">
    <property type="protein sequence ID" value="PKC01344.1"/>
    <property type="molecule type" value="Genomic_DNA"/>
</dbReference>